<dbReference type="Pfam" id="PF12961">
    <property type="entry name" value="DUF3850"/>
    <property type="match status" value="1"/>
</dbReference>
<dbReference type="SUPFAM" id="SSF88697">
    <property type="entry name" value="PUA domain-like"/>
    <property type="match status" value="1"/>
</dbReference>
<sequence>MLCVTRAVHELKIEQEYFKAVWEGKKRFEIRKDDRGFLLDDTLVLREIQHMDYTGNCVLAKITYLTDYMQQEGYKVLGIEIIANYIGLHEEYMELVKAIHGGGWRGSVQKEKRRTTGNEGQQRRLFPRD</sequence>
<evidence type="ECO:0000259" key="2">
    <source>
        <dbReference type="Pfam" id="PF12961"/>
    </source>
</evidence>
<protein>
    <submittedName>
        <fullName evidence="3">DUF3850 domain-containing protein</fullName>
    </submittedName>
</protein>
<dbReference type="Gene3D" id="2.30.130.30">
    <property type="entry name" value="Hypothetical protein"/>
    <property type="match status" value="1"/>
</dbReference>
<organism evidence="3 4">
    <name type="scientific">Listeria weihenstephanensis</name>
    <dbReference type="NCBI Taxonomy" id="1006155"/>
    <lineage>
        <taxon>Bacteria</taxon>
        <taxon>Bacillati</taxon>
        <taxon>Bacillota</taxon>
        <taxon>Bacilli</taxon>
        <taxon>Bacillales</taxon>
        <taxon>Listeriaceae</taxon>
        <taxon>Listeria</taxon>
    </lineage>
</organism>
<feature type="region of interest" description="Disordered" evidence="1">
    <location>
        <begin position="107"/>
        <end position="129"/>
    </location>
</feature>
<gene>
    <name evidence="3" type="ORF">HB943_05310</name>
</gene>
<evidence type="ECO:0000313" key="4">
    <source>
        <dbReference type="Proteomes" id="UP000564536"/>
    </source>
</evidence>
<reference evidence="3 4" key="1">
    <citation type="submission" date="2020-03" db="EMBL/GenBank/DDBJ databases">
        <title>Soil Listeria distribution.</title>
        <authorList>
            <person name="Liao J."/>
            <person name="Wiedmann M."/>
        </authorList>
    </citation>
    <scope>NUCLEOTIDE SEQUENCE [LARGE SCALE GENOMIC DNA]</scope>
    <source>
        <strain evidence="3 4">FSL L7-1523</strain>
    </source>
</reference>
<dbReference type="EMBL" id="JAARRL010000006">
    <property type="protein sequence ID" value="MBC1500014.1"/>
    <property type="molecule type" value="Genomic_DNA"/>
</dbReference>
<accession>A0A841Z408</accession>
<name>A0A841Z408_9LIST</name>
<dbReference type="AlphaFoldDB" id="A0A841Z408"/>
<comment type="caution">
    <text evidence="3">The sequence shown here is derived from an EMBL/GenBank/DDBJ whole genome shotgun (WGS) entry which is preliminary data.</text>
</comment>
<feature type="domain" description="DUF3850" evidence="2">
    <location>
        <begin position="8"/>
        <end position="79"/>
    </location>
</feature>
<dbReference type="InterPro" id="IPR015947">
    <property type="entry name" value="PUA-like_sf"/>
</dbReference>
<evidence type="ECO:0000256" key="1">
    <source>
        <dbReference type="SAM" id="MobiDB-lite"/>
    </source>
</evidence>
<evidence type="ECO:0000313" key="3">
    <source>
        <dbReference type="EMBL" id="MBC1500014.1"/>
    </source>
</evidence>
<dbReference type="Proteomes" id="UP000564536">
    <property type="component" value="Unassembled WGS sequence"/>
</dbReference>
<proteinExistence type="predicted"/>
<dbReference type="InterPro" id="IPR039440">
    <property type="entry name" value="DUF3850"/>
</dbReference>